<dbReference type="InterPro" id="IPR016181">
    <property type="entry name" value="Acyl_CoA_acyltransferase"/>
</dbReference>
<evidence type="ECO:0000256" key="1">
    <source>
        <dbReference type="ARBA" id="ARBA00022649"/>
    </source>
</evidence>
<dbReference type="Gene3D" id="3.40.630.30">
    <property type="match status" value="1"/>
</dbReference>
<dbReference type="PANTHER" id="PTHR36449">
    <property type="entry name" value="ACETYLTRANSFERASE-RELATED"/>
    <property type="match status" value="1"/>
</dbReference>
<dbReference type="GO" id="GO:0016747">
    <property type="term" value="F:acyltransferase activity, transferring groups other than amino-acyl groups"/>
    <property type="evidence" value="ECO:0007669"/>
    <property type="project" value="InterPro"/>
</dbReference>
<dbReference type="SUPFAM" id="SSF55729">
    <property type="entry name" value="Acyl-CoA N-acyltransferases (Nat)"/>
    <property type="match status" value="1"/>
</dbReference>
<dbReference type="PROSITE" id="PS51257">
    <property type="entry name" value="PROKAR_LIPOPROTEIN"/>
    <property type="match status" value="1"/>
</dbReference>
<dbReference type="AlphaFoldDB" id="A0A6H0KMQ6"/>
<keyword evidence="5" id="KW-1185">Reference proteome</keyword>
<dbReference type="RefSeq" id="WP_167962465.1">
    <property type="nucleotide sequence ID" value="NZ_CP050831.1"/>
</dbReference>
<sequence length="195" mass="22437">MAVKTQSLDIDISINKLTGEDMNNVLSFSCGCEELDHFFHEEMYLCTKHHYISAYCAKDIRTNEIVAIFTLSNDSVVIDNVEDRDDFVEMSKSRIDNEYIPTFEKQTSFPAINIGHLGVRTNIQSKGVGEQILDFVLYTFADYDVSGCQFITVDSLNNKRTNKFYVRNGFVNQTNSDSYNSTRRMYLPIQLFQPE</sequence>
<evidence type="ECO:0000256" key="3">
    <source>
        <dbReference type="ARBA" id="ARBA00023315"/>
    </source>
</evidence>
<evidence type="ECO:0000313" key="5">
    <source>
        <dbReference type="Proteomes" id="UP000501780"/>
    </source>
</evidence>
<dbReference type="PANTHER" id="PTHR36449:SF1">
    <property type="entry name" value="ACETYLTRANSFERASE"/>
    <property type="match status" value="1"/>
</dbReference>
<dbReference type="Proteomes" id="UP000501780">
    <property type="component" value="Chromosome"/>
</dbReference>
<reference evidence="4 5" key="1">
    <citation type="submission" date="2020-03" db="EMBL/GenBank/DDBJ databases">
        <title>Genomic analysis of Bacteroides faecium CBA7301.</title>
        <authorList>
            <person name="Kim J."/>
            <person name="Roh S.W."/>
        </authorList>
    </citation>
    <scope>NUCLEOTIDE SEQUENCE [LARGE SCALE GENOMIC DNA]</scope>
    <source>
        <strain evidence="4 5">CBA7301</strain>
    </source>
</reference>
<dbReference type="EMBL" id="CP050831">
    <property type="protein sequence ID" value="QIU94489.1"/>
    <property type="molecule type" value="Genomic_DNA"/>
</dbReference>
<keyword evidence="2 4" id="KW-0808">Transferase</keyword>
<evidence type="ECO:0000256" key="2">
    <source>
        <dbReference type="ARBA" id="ARBA00022679"/>
    </source>
</evidence>
<organism evidence="4 5">
    <name type="scientific">Bacteroides faecium</name>
    <dbReference type="NCBI Taxonomy" id="2715212"/>
    <lineage>
        <taxon>Bacteria</taxon>
        <taxon>Pseudomonadati</taxon>
        <taxon>Bacteroidota</taxon>
        <taxon>Bacteroidia</taxon>
        <taxon>Bacteroidales</taxon>
        <taxon>Bacteroidaceae</taxon>
        <taxon>Bacteroides</taxon>
    </lineage>
</organism>
<gene>
    <name evidence="4" type="ORF">BacF7301_10195</name>
</gene>
<dbReference type="KEGG" id="bfc:BacF7301_10195"/>
<protein>
    <submittedName>
        <fullName evidence="4">GNAT family N-acetyltransferase</fullName>
    </submittedName>
</protein>
<keyword evidence="3" id="KW-0012">Acyltransferase</keyword>
<keyword evidence="1" id="KW-1277">Toxin-antitoxin system</keyword>
<evidence type="ECO:0000313" key="4">
    <source>
        <dbReference type="EMBL" id="QIU94489.1"/>
    </source>
</evidence>
<accession>A0A6H0KMQ6</accession>
<proteinExistence type="predicted"/>
<name>A0A6H0KMQ6_9BACE</name>